<evidence type="ECO:0000256" key="1">
    <source>
        <dbReference type="SAM" id="MobiDB-lite"/>
    </source>
</evidence>
<dbReference type="SUPFAM" id="SSF50978">
    <property type="entry name" value="WD40 repeat-like"/>
    <property type="match status" value="1"/>
</dbReference>
<feature type="region of interest" description="Disordered" evidence="1">
    <location>
        <begin position="201"/>
        <end position="231"/>
    </location>
</feature>
<evidence type="ECO:0000313" key="2">
    <source>
        <dbReference type="EMBL" id="KXS12642.1"/>
    </source>
</evidence>
<keyword evidence="3" id="KW-1185">Reference proteome</keyword>
<feature type="compositionally biased region" description="Low complexity" evidence="1">
    <location>
        <begin position="341"/>
        <end position="352"/>
    </location>
</feature>
<gene>
    <name evidence="2" type="ORF">M427DRAFT_34648</name>
</gene>
<dbReference type="EMBL" id="KQ965786">
    <property type="protein sequence ID" value="KXS12642.1"/>
    <property type="molecule type" value="Genomic_DNA"/>
</dbReference>
<feature type="region of interest" description="Disordered" evidence="1">
    <location>
        <begin position="245"/>
        <end position="267"/>
    </location>
</feature>
<dbReference type="InterPro" id="IPR036322">
    <property type="entry name" value="WD40_repeat_dom_sf"/>
</dbReference>
<evidence type="ECO:0008006" key="4">
    <source>
        <dbReference type="Google" id="ProtNLM"/>
    </source>
</evidence>
<feature type="compositionally biased region" description="Basic and acidic residues" evidence="1">
    <location>
        <begin position="201"/>
        <end position="216"/>
    </location>
</feature>
<feature type="region of interest" description="Disordered" evidence="1">
    <location>
        <begin position="332"/>
        <end position="369"/>
    </location>
</feature>
<dbReference type="Proteomes" id="UP000070544">
    <property type="component" value="Unassembled WGS sequence"/>
</dbReference>
<feature type="compositionally biased region" description="Pro residues" evidence="1">
    <location>
        <begin position="254"/>
        <end position="263"/>
    </location>
</feature>
<protein>
    <recommendedName>
        <fullName evidence="4">WD40 repeat-like protein</fullName>
    </recommendedName>
</protein>
<feature type="region of interest" description="Disordered" evidence="1">
    <location>
        <begin position="392"/>
        <end position="477"/>
    </location>
</feature>
<dbReference type="STRING" id="1344416.A0A139A746"/>
<feature type="compositionally biased region" description="Polar residues" evidence="1">
    <location>
        <begin position="538"/>
        <end position="549"/>
    </location>
</feature>
<feature type="region of interest" description="Disordered" evidence="1">
    <location>
        <begin position="498"/>
        <end position="550"/>
    </location>
</feature>
<dbReference type="AlphaFoldDB" id="A0A139A746"/>
<feature type="compositionally biased region" description="Polar residues" evidence="1">
    <location>
        <begin position="221"/>
        <end position="231"/>
    </location>
</feature>
<name>A0A139A746_GONPJ</name>
<sequence>MAAGMREQSFAPEEVPTATATISVSWAFQQERLVGLADAKPWRMNLAAGSQSEPGLFFVAVSSQVFCYRVAHGHDVPSSPFRKLDMRGRSAGTGDPAADIDDVHVGAFDGRTWDYDAAEGAPINSIRIGQLGGEEVLVAVDDLGQVRCWMTRDLTRPPIKLSNTISTWGIATHGASTLVAVSANDHAVRVWNMGDEDVAREGESWVAEGRQEDELPRAATPSISSTHMSDARLSSQTLSLDVLPTPVESSPVASVPPPRPPPVTTSADGSYRLEGHAHNTVTHTIPPSFNLNLNLNPTSCRDSTLRVSTSHIGAGEWNWSVRFVPATISASLPPAPTRTLSPVAPDDVSSSSSDDDNESAEEGGHGMTRAARRGMARRLLGLVAGGVLTAGQAGRAIRARERRGQQGRSYSGAGRGSGAVQPDVETGEEDDGATDREGWSDDEGEEVEQQQFSAAATGDHTDAEAGSDPPDYTYMEDGYSVEADGDVSGTVEDYVAQEADDEPMTDPASYTEDLSDHGHAQWTSESESDEDMEIASSMPPQRTAPSSARTPPRYPLYLLHTTAHDLRLLSVPDLATLAHLPRATRPAAGLVPGVADLNDRLLGQFDRCCFLEPLPRVGACVVGSQRGRCAIVKVVHGSEGELRLVRECLLPPIGSQTPRMPLFGVWTTWWSSTVERSLEYYIVYVLYYDGTLMAFDVRRNFEEIY</sequence>
<accession>A0A139A746</accession>
<reference evidence="2 3" key="1">
    <citation type="journal article" date="2015" name="Genome Biol. Evol.">
        <title>Phylogenomic analyses indicate that early fungi evolved digesting cell walls of algal ancestors of land plants.</title>
        <authorList>
            <person name="Chang Y."/>
            <person name="Wang S."/>
            <person name="Sekimoto S."/>
            <person name="Aerts A.L."/>
            <person name="Choi C."/>
            <person name="Clum A."/>
            <person name="LaButti K.M."/>
            <person name="Lindquist E.A."/>
            <person name="Yee Ngan C."/>
            <person name="Ohm R.A."/>
            <person name="Salamov A.A."/>
            <person name="Grigoriev I.V."/>
            <person name="Spatafora J.W."/>
            <person name="Berbee M.L."/>
        </authorList>
    </citation>
    <scope>NUCLEOTIDE SEQUENCE [LARGE SCALE GENOMIC DNA]</scope>
    <source>
        <strain evidence="2 3">JEL478</strain>
    </source>
</reference>
<organism evidence="2 3">
    <name type="scientific">Gonapodya prolifera (strain JEL478)</name>
    <name type="common">Monoblepharis prolifera</name>
    <dbReference type="NCBI Taxonomy" id="1344416"/>
    <lineage>
        <taxon>Eukaryota</taxon>
        <taxon>Fungi</taxon>
        <taxon>Fungi incertae sedis</taxon>
        <taxon>Chytridiomycota</taxon>
        <taxon>Chytridiomycota incertae sedis</taxon>
        <taxon>Monoblepharidomycetes</taxon>
        <taxon>Monoblepharidales</taxon>
        <taxon>Gonapodyaceae</taxon>
        <taxon>Gonapodya</taxon>
    </lineage>
</organism>
<dbReference type="OrthoDB" id="5591786at2759"/>
<proteinExistence type="predicted"/>
<evidence type="ECO:0000313" key="3">
    <source>
        <dbReference type="Proteomes" id="UP000070544"/>
    </source>
</evidence>